<feature type="compositionally biased region" description="Basic and acidic residues" evidence="1">
    <location>
        <begin position="277"/>
        <end position="295"/>
    </location>
</feature>
<dbReference type="PANTHER" id="PTHR28062:SF1">
    <property type="entry name" value="TRANSMEMBRANE PROTEIN"/>
    <property type="match status" value="1"/>
</dbReference>
<evidence type="ECO:0008006" key="5">
    <source>
        <dbReference type="Google" id="ProtNLM"/>
    </source>
</evidence>
<comment type="caution">
    <text evidence="3">The sequence shown here is derived from an EMBL/GenBank/DDBJ whole genome shotgun (WGS) entry which is preliminary data.</text>
</comment>
<evidence type="ECO:0000313" key="3">
    <source>
        <dbReference type="EMBL" id="KAH0558490.1"/>
    </source>
</evidence>
<dbReference type="EMBL" id="JAGHQM010000830">
    <property type="protein sequence ID" value="KAH0558490.1"/>
    <property type="molecule type" value="Genomic_DNA"/>
</dbReference>
<feature type="region of interest" description="Disordered" evidence="1">
    <location>
        <begin position="269"/>
        <end position="295"/>
    </location>
</feature>
<keyword evidence="2" id="KW-0812">Transmembrane</keyword>
<name>A0A9P8LAE3_9PEZI</name>
<accession>A0A9P8LAE3</accession>
<evidence type="ECO:0000256" key="2">
    <source>
        <dbReference type="SAM" id="Phobius"/>
    </source>
</evidence>
<reference evidence="3" key="1">
    <citation type="submission" date="2021-03" db="EMBL/GenBank/DDBJ databases">
        <title>Comparative genomics and phylogenomic investigation of the class Geoglossomycetes provide insights into ecological specialization and systematics.</title>
        <authorList>
            <person name="Melie T."/>
            <person name="Pirro S."/>
            <person name="Miller A.N."/>
            <person name="Quandt A."/>
        </authorList>
    </citation>
    <scope>NUCLEOTIDE SEQUENCE</scope>
    <source>
        <strain evidence="3">CAQ_001_2017</strain>
    </source>
</reference>
<protein>
    <recommendedName>
        <fullName evidence="5">Mitochondrial K+-H+ exchange-related-domain-containing protein</fullName>
    </recommendedName>
</protein>
<evidence type="ECO:0000313" key="4">
    <source>
        <dbReference type="Proteomes" id="UP000750711"/>
    </source>
</evidence>
<organism evidence="3 4">
    <name type="scientific">Trichoglossum hirsutum</name>
    <dbReference type="NCBI Taxonomy" id="265104"/>
    <lineage>
        <taxon>Eukaryota</taxon>
        <taxon>Fungi</taxon>
        <taxon>Dikarya</taxon>
        <taxon>Ascomycota</taxon>
        <taxon>Pezizomycotina</taxon>
        <taxon>Geoglossomycetes</taxon>
        <taxon>Geoglossales</taxon>
        <taxon>Geoglossaceae</taxon>
        <taxon>Trichoglossum</taxon>
    </lineage>
</organism>
<dbReference type="AlphaFoldDB" id="A0A9P8LAE3"/>
<dbReference type="GO" id="GO:1902600">
    <property type="term" value="P:proton transmembrane transport"/>
    <property type="evidence" value="ECO:0007669"/>
    <property type="project" value="TreeGrafter"/>
</dbReference>
<dbReference type="Pfam" id="PF10173">
    <property type="entry name" value="Mit_KHE1"/>
    <property type="match status" value="1"/>
</dbReference>
<sequence length="295" mass="33992">MRLFLLPISTKRVLIYCEKSSKFATDRNTLLDKATAKAAQIWVQWEKSNKKWQQNITAYGNRAFQRIPFEEWGLKSIPPLSSQRRAGGMAGEKVEVTFPPTLIKPESTQTLLRKLGTERQSLHRKRMWWSIAGMPITIPLVLVPIIPNIPFFYLCFRAWSHWRALSGSYHLEFLLDNNLIKPLPSLMLDELYSAGMSHKSEQWQRTHTDPPAAGLPKQNSDSCEEPQRLGQQKELVLVQPWKIRLIAQSLEVPELHPELERALRQVEKSLEAGAVSNDDRRKSDATTTKDKEKRE</sequence>
<dbReference type="InterPro" id="IPR018786">
    <property type="entry name" value="Mit_KHE1"/>
</dbReference>
<evidence type="ECO:0000256" key="1">
    <source>
        <dbReference type="SAM" id="MobiDB-lite"/>
    </source>
</evidence>
<proteinExistence type="predicted"/>
<gene>
    <name evidence="3" type="ORF">GP486_004854</name>
</gene>
<keyword evidence="4" id="KW-1185">Reference proteome</keyword>
<feature type="region of interest" description="Disordered" evidence="1">
    <location>
        <begin position="199"/>
        <end position="228"/>
    </location>
</feature>
<dbReference type="GO" id="GO:0006813">
    <property type="term" value="P:potassium ion transport"/>
    <property type="evidence" value="ECO:0007669"/>
    <property type="project" value="TreeGrafter"/>
</dbReference>
<feature type="compositionally biased region" description="Basic and acidic residues" evidence="1">
    <location>
        <begin position="199"/>
        <end position="208"/>
    </location>
</feature>
<keyword evidence="2" id="KW-0472">Membrane</keyword>
<dbReference type="GO" id="GO:0005743">
    <property type="term" value="C:mitochondrial inner membrane"/>
    <property type="evidence" value="ECO:0007669"/>
    <property type="project" value="TreeGrafter"/>
</dbReference>
<feature type="transmembrane region" description="Helical" evidence="2">
    <location>
        <begin position="127"/>
        <end position="146"/>
    </location>
</feature>
<dbReference type="Proteomes" id="UP000750711">
    <property type="component" value="Unassembled WGS sequence"/>
</dbReference>
<keyword evidence="2" id="KW-1133">Transmembrane helix</keyword>
<dbReference type="PANTHER" id="PTHR28062">
    <property type="entry name" value="K+-H+ EXCHANGE-LIKE PROTEIN"/>
    <property type="match status" value="1"/>
</dbReference>